<evidence type="ECO:0000256" key="1">
    <source>
        <dbReference type="SAM" id="MobiDB-lite"/>
    </source>
</evidence>
<feature type="compositionally biased region" description="Basic and acidic residues" evidence="1">
    <location>
        <begin position="1"/>
        <end position="25"/>
    </location>
</feature>
<feature type="region of interest" description="Disordered" evidence="1">
    <location>
        <begin position="1"/>
        <end position="36"/>
    </location>
</feature>
<gene>
    <name evidence="2" type="ORF">JBS370_LOCUS37500</name>
</gene>
<evidence type="ECO:0000313" key="3">
    <source>
        <dbReference type="Proteomes" id="UP000663836"/>
    </source>
</evidence>
<comment type="caution">
    <text evidence="2">The sequence shown here is derived from an EMBL/GenBank/DDBJ whole genome shotgun (WGS) entry which is preliminary data.</text>
</comment>
<organism evidence="2 3">
    <name type="scientific">Rotaria sordida</name>
    <dbReference type="NCBI Taxonomy" id="392033"/>
    <lineage>
        <taxon>Eukaryota</taxon>
        <taxon>Metazoa</taxon>
        <taxon>Spiralia</taxon>
        <taxon>Gnathifera</taxon>
        <taxon>Rotifera</taxon>
        <taxon>Eurotatoria</taxon>
        <taxon>Bdelloidea</taxon>
        <taxon>Philodinida</taxon>
        <taxon>Philodinidae</taxon>
        <taxon>Rotaria</taxon>
    </lineage>
</organism>
<accession>A0A820CEG0</accession>
<sequence>MKPKSHIRDNTRCQNLKDDPLERLQRSNGKQFSSYKNRQSFGKAVKRIIQSLLQDTDKHVTLVRHIAQELNVIPKTITQHQRQQHSLPIELQELIIKFYNRDDISY</sequence>
<proteinExistence type="predicted"/>
<dbReference type="AlphaFoldDB" id="A0A820CEG0"/>
<dbReference type="Proteomes" id="UP000663836">
    <property type="component" value="Unassembled WGS sequence"/>
</dbReference>
<feature type="compositionally biased region" description="Polar residues" evidence="1">
    <location>
        <begin position="26"/>
        <end position="36"/>
    </location>
</feature>
<name>A0A820CEG0_9BILA</name>
<reference evidence="2" key="1">
    <citation type="submission" date="2021-02" db="EMBL/GenBank/DDBJ databases">
        <authorList>
            <person name="Nowell W R."/>
        </authorList>
    </citation>
    <scope>NUCLEOTIDE SEQUENCE</scope>
</reference>
<evidence type="ECO:0000313" key="2">
    <source>
        <dbReference type="EMBL" id="CAF4222356.1"/>
    </source>
</evidence>
<dbReference type="EMBL" id="CAJOBD010017469">
    <property type="protein sequence ID" value="CAF4222356.1"/>
    <property type="molecule type" value="Genomic_DNA"/>
</dbReference>
<protein>
    <submittedName>
        <fullName evidence="2">Uncharacterized protein</fullName>
    </submittedName>
</protein>